<dbReference type="InterPro" id="IPR016181">
    <property type="entry name" value="Acyl_CoA_acyltransferase"/>
</dbReference>
<gene>
    <name evidence="2" type="ORF">E2F43_07005</name>
</gene>
<name>A0A4R5LXF0_9GAMM</name>
<evidence type="ECO:0000259" key="1">
    <source>
        <dbReference type="PROSITE" id="PS51186"/>
    </source>
</evidence>
<organism evidence="2 3">
    <name type="scientific">Seongchinamella unica</name>
    <dbReference type="NCBI Taxonomy" id="2547392"/>
    <lineage>
        <taxon>Bacteria</taxon>
        <taxon>Pseudomonadati</taxon>
        <taxon>Pseudomonadota</taxon>
        <taxon>Gammaproteobacteria</taxon>
        <taxon>Cellvibrionales</taxon>
        <taxon>Halieaceae</taxon>
        <taxon>Seongchinamella</taxon>
    </lineage>
</organism>
<dbReference type="OrthoDB" id="164800at2"/>
<protein>
    <recommendedName>
        <fullName evidence="1">N-acetyltransferase domain-containing protein</fullName>
    </recommendedName>
</protein>
<dbReference type="GO" id="GO:0016747">
    <property type="term" value="F:acyltransferase activity, transferring groups other than amino-acyl groups"/>
    <property type="evidence" value="ECO:0007669"/>
    <property type="project" value="InterPro"/>
</dbReference>
<evidence type="ECO:0000313" key="2">
    <source>
        <dbReference type="EMBL" id="TDG15968.1"/>
    </source>
</evidence>
<accession>A0A4R5LXF0</accession>
<dbReference type="AlphaFoldDB" id="A0A4R5LXF0"/>
<dbReference type="SUPFAM" id="SSF55729">
    <property type="entry name" value="Acyl-CoA N-acyltransferases (Nat)"/>
    <property type="match status" value="1"/>
</dbReference>
<evidence type="ECO:0000313" key="3">
    <source>
        <dbReference type="Proteomes" id="UP000295554"/>
    </source>
</evidence>
<dbReference type="InterPro" id="IPR000182">
    <property type="entry name" value="GNAT_dom"/>
</dbReference>
<sequence length="266" mass="29001">MADPRFVEAFENSFLFHPSQDIESLQVQHLEGFATSSLANSPFFETQKVSAIRLDGQTLESAYEFCSDYFRERGAGGFYWLVSELSTPADLGEKLQHLGASHGGGVWGMRLATDTQLAVSPLTGLVIKELDEAGEADPVYPGLIDEAYGALGSGMGESMMELTRQFRRAGNRIYTYIAYESEKPVAFSCLLVLEDGITALLCGSGTLAAYRGRGIYGNMLEVRRALAVELGCSQLLIQAKQQTSAPIALKHGFERCCTGAIYTTMF</sequence>
<dbReference type="RefSeq" id="WP_133210942.1">
    <property type="nucleotide sequence ID" value="NZ_SMSE01000001.1"/>
</dbReference>
<dbReference type="Gene3D" id="3.40.630.30">
    <property type="match status" value="1"/>
</dbReference>
<dbReference type="PROSITE" id="PS51186">
    <property type="entry name" value="GNAT"/>
    <property type="match status" value="1"/>
</dbReference>
<reference evidence="2 3" key="1">
    <citation type="submission" date="2019-03" db="EMBL/GenBank/DDBJ databases">
        <title>Seongchinamella monodicae gen. nov., sp. nov., a novel member of the Gammaproteobacteria isolated from a tidal mudflat of beach.</title>
        <authorList>
            <person name="Yang H.G."/>
            <person name="Kang J.W."/>
            <person name="Lee S.D."/>
        </authorList>
    </citation>
    <scope>NUCLEOTIDE SEQUENCE [LARGE SCALE GENOMIC DNA]</scope>
    <source>
        <strain evidence="2 3">GH4-78</strain>
    </source>
</reference>
<comment type="caution">
    <text evidence="2">The sequence shown here is derived from an EMBL/GenBank/DDBJ whole genome shotgun (WGS) entry which is preliminary data.</text>
</comment>
<proteinExistence type="predicted"/>
<feature type="domain" description="N-acetyltransferase" evidence="1">
    <location>
        <begin position="125"/>
        <end position="266"/>
    </location>
</feature>
<dbReference type="Proteomes" id="UP000295554">
    <property type="component" value="Unassembled WGS sequence"/>
</dbReference>
<dbReference type="EMBL" id="SMSE01000001">
    <property type="protein sequence ID" value="TDG15968.1"/>
    <property type="molecule type" value="Genomic_DNA"/>
</dbReference>
<keyword evidence="3" id="KW-1185">Reference proteome</keyword>